<protein>
    <submittedName>
        <fullName evidence="6">Uncharacterized protein LOC108670405</fullName>
    </submittedName>
</protein>
<feature type="signal peptide" evidence="3">
    <location>
        <begin position="1"/>
        <end position="22"/>
    </location>
</feature>
<evidence type="ECO:0000313" key="6">
    <source>
        <dbReference type="RefSeq" id="XP_018013364.1"/>
    </source>
</evidence>
<dbReference type="PANTHER" id="PTHR33236:SF5">
    <property type="entry name" value="CUB DOMAIN-CONTAINING PROTEIN"/>
    <property type="match status" value="1"/>
</dbReference>
<comment type="caution">
    <text evidence="2">Lacks conserved residue(s) required for the propagation of feature annotation.</text>
</comment>
<proteinExistence type="predicted"/>
<feature type="domain" description="CUB" evidence="4">
    <location>
        <begin position="255"/>
        <end position="404"/>
    </location>
</feature>
<dbReference type="Proteomes" id="UP000694843">
    <property type="component" value="Unplaced"/>
</dbReference>
<dbReference type="RefSeq" id="XP_018013364.1">
    <property type="nucleotide sequence ID" value="XM_018157875.1"/>
</dbReference>
<dbReference type="InterPro" id="IPR058698">
    <property type="entry name" value="CUB_metazoa"/>
</dbReference>
<organism evidence="5 6">
    <name type="scientific">Hyalella azteca</name>
    <name type="common">Amphipod</name>
    <dbReference type="NCBI Taxonomy" id="294128"/>
    <lineage>
        <taxon>Eukaryota</taxon>
        <taxon>Metazoa</taxon>
        <taxon>Ecdysozoa</taxon>
        <taxon>Arthropoda</taxon>
        <taxon>Crustacea</taxon>
        <taxon>Multicrustacea</taxon>
        <taxon>Malacostraca</taxon>
        <taxon>Eumalacostraca</taxon>
        <taxon>Peracarida</taxon>
        <taxon>Amphipoda</taxon>
        <taxon>Senticaudata</taxon>
        <taxon>Talitrida</taxon>
        <taxon>Talitroidea</taxon>
        <taxon>Hyalellidae</taxon>
        <taxon>Hyalella</taxon>
    </lineage>
</organism>
<feature type="domain" description="CUB" evidence="4">
    <location>
        <begin position="126"/>
        <end position="243"/>
    </location>
</feature>
<feature type="disulfide bond" evidence="2">
    <location>
        <begin position="184"/>
        <end position="201"/>
    </location>
</feature>
<name>A0A8B7NI96_HYAAZ</name>
<dbReference type="OMA" id="TICGFND"/>
<evidence type="ECO:0000313" key="5">
    <source>
        <dbReference type="Proteomes" id="UP000694843"/>
    </source>
</evidence>
<dbReference type="OrthoDB" id="6334098at2759"/>
<evidence type="ECO:0000259" key="4">
    <source>
        <dbReference type="PROSITE" id="PS01180"/>
    </source>
</evidence>
<dbReference type="SUPFAM" id="SSF49854">
    <property type="entry name" value="Spermadhesin, CUB domain"/>
    <property type="match status" value="1"/>
</dbReference>
<feature type="chain" id="PRO_5034098705" evidence="3">
    <location>
        <begin position="23"/>
        <end position="406"/>
    </location>
</feature>
<keyword evidence="1 2" id="KW-1015">Disulfide bond</keyword>
<dbReference type="GeneID" id="108670405"/>
<dbReference type="Pfam" id="PF26080">
    <property type="entry name" value="CUB_animal"/>
    <property type="match status" value="1"/>
</dbReference>
<dbReference type="InterPro" id="IPR035914">
    <property type="entry name" value="Sperma_CUB_dom_sf"/>
</dbReference>
<dbReference type="PROSITE" id="PS01180">
    <property type="entry name" value="CUB"/>
    <property type="match status" value="2"/>
</dbReference>
<sequence length="406" mass="43855">MKLARGTAMAAAVLLVAHVALARVPASGGSRTPRWFWDRLFGAFPSTSGITNRVTGAFSRNSMDEAYSVLIPRSGATPVICQNTNDDKFEEGVCLRVADCALAGGTSYGSCAGGIIGACCVFEKKCDQNSNAYVTQFTNPRYPSPTTGIGECKLTVNPMHDNVCQFRLDFDEFSVVGPDDSSDCVTDFLGVTGGSSVPKLCGDLTGQHVYVNVKPASGPIELSMDTATTDFGSRQWNIRVTQIPCGSPQLAPPGCLQFYNQTSGTVRSLNFRDSLPLAGETFQLQNQNYGVCINSKVGYCELTWTASNEGFGYSFTVTGDASANKSTFETMYGPAHCNKDYVTIPGGIYEDAQDNPQQEDRYCGTKFPTRVRTSSQPYRLYVNTDVAEDGDIRNAGFALNFRHSLC</sequence>
<gene>
    <name evidence="6" type="primary">LOC108670405</name>
</gene>
<dbReference type="PANTHER" id="PTHR33236">
    <property type="entry name" value="INTRAFLAGELLAR TRANSPORT PROTEIN 122 FAMILY PROTEIN-RELATED"/>
    <property type="match status" value="1"/>
</dbReference>
<dbReference type="Gene3D" id="2.60.120.290">
    <property type="entry name" value="Spermadhesin, CUB domain"/>
    <property type="match status" value="2"/>
</dbReference>
<dbReference type="AlphaFoldDB" id="A0A8B7NI96"/>
<accession>A0A8B7NI96</accession>
<evidence type="ECO:0000256" key="1">
    <source>
        <dbReference type="ARBA" id="ARBA00023157"/>
    </source>
</evidence>
<evidence type="ECO:0000256" key="2">
    <source>
        <dbReference type="PROSITE-ProRule" id="PRU00059"/>
    </source>
</evidence>
<keyword evidence="5" id="KW-1185">Reference proteome</keyword>
<dbReference type="KEGG" id="hazt:108670405"/>
<reference evidence="6" key="1">
    <citation type="submission" date="2025-08" db="UniProtKB">
        <authorList>
            <consortium name="RefSeq"/>
        </authorList>
    </citation>
    <scope>IDENTIFICATION</scope>
</reference>
<dbReference type="InterPro" id="IPR000859">
    <property type="entry name" value="CUB_dom"/>
</dbReference>
<keyword evidence="3" id="KW-0732">Signal</keyword>
<evidence type="ECO:0000256" key="3">
    <source>
        <dbReference type="SAM" id="SignalP"/>
    </source>
</evidence>